<keyword evidence="2" id="KW-1185">Reference proteome</keyword>
<evidence type="ECO:0000313" key="1">
    <source>
        <dbReference type="EMBL" id="CAH1985499.1"/>
    </source>
</evidence>
<accession>A0A9P0L0H1</accession>
<comment type="caution">
    <text evidence="1">The sequence shown here is derived from an EMBL/GenBank/DDBJ whole genome shotgun (WGS) entry which is preliminary data.</text>
</comment>
<dbReference type="AlphaFoldDB" id="A0A9P0L0H1"/>
<name>A0A9P0L0H1_ACAOB</name>
<dbReference type="Proteomes" id="UP001152888">
    <property type="component" value="Unassembled WGS sequence"/>
</dbReference>
<gene>
    <name evidence="1" type="ORF">ACAOBT_LOCUS16716</name>
</gene>
<proteinExistence type="predicted"/>
<evidence type="ECO:0000313" key="2">
    <source>
        <dbReference type="Proteomes" id="UP001152888"/>
    </source>
</evidence>
<organism evidence="1 2">
    <name type="scientific">Acanthoscelides obtectus</name>
    <name type="common">Bean weevil</name>
    <name type="synonym">Bruchus obtectus</name>
    <dbReference type="NCBI Taxonomy" id="200917"/>
    <lineage>
        <taxon>Eukaryota</taxon>
        <taxon>Metazoa</taxon>
        <taxon>Ecdysozoa</taxon>
        <taxon>Arthropoda</taxon>
        <taxon>Hexapoda</taxon>
        <taxon>Insecta</taxon>
        <taxon>Pterygota</taxon>
        <taxon>Neoptera</taxon>
        <taxon>Endopterygota</taxon>
        <taxon>Coleoptera</taxon>
        <taxon>Polyphaga</taxon>
        <taxon>Cucujiformia</taxon>
        <taxon>Chrysomeloidea</taxon>
        <taxon>Chrysomelidae</taxon>
        <taxon>Bruchinae</taxon>
        <taxon>Bruchini</taxon>
        <taxon>Acanthoscelides</taxon>
    </lineage>
</organism>
<protein>
    <submittedName>
        <fullName evidence="1">Uncharacterized protein</fullName>
    </submittedName>
</protein>
<dbReference type="EMBL" id="CAKOFQ010006982">
    <property type="protein sequence ID" value="CAH1985499.1"/>
    <property type="molecule type" value="Genomic_DNA"/>
</dbReference>
<reference evidence="1" key="1">
    <citation type="submission" date="2022-03" db="EMBL/GenBank/DDBJ databases">
        <authorList>
            <person name="Sayadi A."/>
        </authorList>
    </citation>
    <scope>NUCLEOTIDE SEQUENCE</scope>
</reference>
<sequence>MNGVNGYHHQMEHQVHGHINCHKPPNENRKCRHGRAVRLGIKGVRGKGSSGIGCVFCFVKRFIELIVICDSEVYRLSPIGSETSILSTNLNTRGDDNRQGSNYVPICGYITKESWSSTAKLTTLLHPKQLVYRSRHLWKTEKQNVFLETGQHLCCTNF</sequence>